<dbReference type="AlphaFoldDB" id="A0A4R8M894"/>
<dbReference type="RefSeq" id="WP_133957797.1">
    <property type="nucleotide sequence ID" value="NZ_SORI01000010.1"/>
</dbReference>
<sequence length="153" mass="16882">MLDDFRENLSSLASTELALYNELALLVQKEGECVRSGDLDCLLSILVEKQDVISRQELVQEGWNTICTGLGLSEGRDGPVFWEKVASLLGPDGTDDLKASLAVIRDVAGSVLEEEQEVQTLLEEHVADLRKEMLRLNRGKKAVHGYYKSGGSF</sequence>
<evidence type="ECO:0000313" key="2">
    <source>
        <dbReference type="Proteomes" id="UP000295066"/>
    </source>
</evidence>
<accession>A0A4R8M894</accession>
<name>A0A4R8M894_9BACT</name>
<proteinExistence type="predicted"/>
<dbReference type="Gene3D" id="1.20.58.300">
    <property type="entry name" value="FlgN-like"/>
    <property type="match status" value="1"/>
</dbReference>
<keyword evidence="2" id="KW-1185">Reference proteome</keyword>
<evidence type="ECO:0008006" key="3">
    <source>
        <dbReference type="Google" id="ProtNLM"/>
    </source>
</evidence>
<dbReference type="SUPFAM" id="SSF140566">
    <property type="entry name" value="FlgN-like"/>
    <property type="match status" value="1"/>
</dbReference>
<dbReference type="GO" id="GO:0044780">
    <property type="term" value="P:bacterial-type flagellum assembly"/>
    <property type="evidence" value="ECO:0007669"/>
    <property type="project" value="InterPro"/>
</dbReference>
<evidence type="ECO:0000313" key="1">
    <source>
        <dbReference type="EMBL" id="TDY59955.1"/>
    </source>
</evidence>
<organism evidence="1 2">
    <name type="scientific">Aminivibrio pyruvatiphilus</name>
    <dbReference type="NCBI Taxonomy" id="1005740"/>
    <lineage>
        <taxon>Bacteria</taxon>
        <taxon>Thermotogati</taxon>
        <taxon>Synergistota</taxon>
        <taxon>Synergistia</taxon>
        <taxon>Synergistales</taxon>
        <taxon>Aminobacteriaceae</taxon>
        <taxon>Aminivibrio</taxon>
    </lineage>
</organism>
<dbReference type="OrthoDB" id="4729at2"/>
<comment type="caution">
    <text evidence="1">The sequence shown here is derived from an EMBL/GenBank/DDBJ whole genome shotgun (WGS) entry which is preliminary data.</text>
</comment>
<protein>
    <recommendedName>
        <fullName evidence="3">FlgN protein</fullName>
    </recommendedName>
</protein>
<dbReference type="EMBL" id="SORI01000010">
    <property type="protein sequence ID" value="TDY59955.1"/>
    <property type="molecule type" value="Genomic_DNA"/>
</dbReference>
<reference evidence="1 2" key="1">
    <citation type="submission" date="2019-03" db="EMBL/GenBank/DDBJ databases">
        <title>Genomic Encyclopedia of Type Strains, Phase IV (KMG-IV): sequencing the most valuable type-strain genomes for metagenomic binning, comparative biology and taxonomic classification.</title>
        <authorList>
            <person name="Goeker M."/>
        </authorList>
    </citation>
    <scope>NUCLEOTIDE SEQUENCE [LARGE SCALE GENOMIC DNA]</scope>
    <source>
        <strain evidence="1 2">DSM 25964</strain>
    </source>
</reference>
<dbReference type="Proteomes" id="UP000295066">
    <property type="component" value="Unassembled WGS sequence"/>
</dbReference>
<gene>
    <name evidence="1" type="ORF">C8D99_11089</name>
</gene>
<dbReference type="InterPro" id="IPR036679">
    <property type="entry name" value="FlgN-like_sf"/>
</dbReference>